<dbReference type="STRING" id="1620.IV67_GL001493"/>
<evidence type="ECO:0000313" key="8">
    <source>
        <dbReference type="EMBL" id="KRN77442.1"/>
    </source>
</evidence>
<dbReference type="InterPro" id="IPR050890">
    <property type="entry name" value="PTS_EIIA_component"/>
</dbReference>
<evidence type="ECO:0000256" key="2">
    <source>
        <dbReference type="ARBA" id="ARBA00022448"/>
    </source>
</evidence>
<name>A0A0R2JJL4_9LACO</name>
<keyword evidence="6" id="KW-0418">Kinase</keyword>
<dbReference type="OrthoDB" id="9769191at2"/>
<organism evidence="8 9">
    <name type="scientific">Weissella minor</name>
    <dbReference type="NCBI Taxonomy" id="1620"/>
    <lineage>
        <taxon>Bacteria</taxon>
        <taxon>Bacillati</taxon>
        <taxon>Bacillota</taxon>
        <taxon>Bacilli</taxon>
        <taxon>Lactobacillales</taxon>
        <taxon>Lactobacillaceae</taxon>
        <taxon>Weissella</taxon>
    </lineage>
</organism>
<comment type="subcellular location">
    <subcellularLocation>
        <location evidence="1">Cytoplasm</location>
    </subcellularLocation>
</comment>
<dbReference type="Proteomes" id="UP000051673">
    <property type="component" value="Unassembled WGS sequence"/>
</dbReference>
<keyword evidence="5" id="KW-0598">Phosphotransferase system</keyword>
<evidence type="ECO:0000256" key="3">
    <source>
        <dbReference type="ARBA" id="ARBA00022597"/>
    </source>
</evidence>
<dbReference type="AlphaFoldDB" id="A0A0R2JJL4"/>
<evidence type="ECO:0000256" key="5">
    <source>
        <dbReference type="ARBA" id="ARBA00022683"/>
    </source>
</evidence>
<dbReference type="GO" id="GO:0005737">
    <property type="term" value="C:cytoplasm"/>
    <property type="evidence" value="ECO:0007669"/>
    <property type="project" value="UniProtKB-SubCell"/>
</dbReference>
<dbReference type="Pfam" id="PF00358">
    <property type="entry name" value="PTS_EIIA_1"/>
    <property type="match status" value="1"/>
</dbReference>
<dbReference type="Gene3D" id="2.70.70.10">
    <property type="entry name" value="Glucose Permease (Domain IIA)"/>
    <property type="match status" value="1"/>
</dbReference>
<dbReference type="PATRIC" id="fig|1620.3.peg.1523"/>
<evidence type="ECO:0000259" key="7">
    <source>
        <dbReference type="PROSITE" id="PS51093"/>
    </source>
</evidence>
<protein>
    <submittedName>
        <fullName evidence="8">PTS system beta-glucoside-specific transporter subunit IIA</fullName>
    </submittedName>
</protein>
<gene>
    <name evidence="8" type="ORF">IV67_GL001493</name>
</gene>
<evidence type="ECO:0000256" key="6">
    <source>
        <dbReference type="ARBA" id="ARBA00022777"/>
    </source>
</evidence>
<dbReference type="NCBIfam" id="TIGR00830">
    <property type="entry name" value="PTBA"/>
    <property type="match status" value="1"/>
</dbReference>
<evidence type="ECO:0000256" key="4">
    <source>
        <dbReference type="ARBA" id="ARBA00022679"/>
    </source>
</evidence>
<keyword evidence="3" id="KW-0762">Sugar transport</keyword>
<dbReference type="InterPro" id="IPR011055">
    <property type="entry name" value="Dup_hybrid_motif"/>
</dbReference>
<dbReference type="GO" id="GO:0009401">
    <property type="term" value="P:phosphoenolpyruvate-dependent sugar phosphotransferase system"/>
    <property type="evidence" value="ECO:0007669"/>
    <property type="project" value="UniProtKB-KW"/>
</dbReference>
<keyword evidence="9" id="KW-1185">Reference proteome</keyword>
<dbReference type="InterPro" id="IPR001127">
    <property type="entry name" value="PTS_EIIA_1_perm"/>
</dbReference>
<comment type="caution">
    <text evidence="8">The sequence shown here is derived from an EMBL/GenBank/DDBJ whole genome shotgun (WGS) entry which is preliminary data.</text>
</comment>
<dbReference type="GO" id="GO:0016301">
    <property type="term" value="F:kinase activity"/>
    <property type="evidence" value="ECO:0007669"/>
    <property type="project" value="UniProtKB-KW"/>
</dbReference>
<dbReference type="PANTHER" id="PTHR45008">
    <property type="entry name" value="PTS SYSTEM GLUCOSE-SPECIFIC EIIA COMPONENT"/>
    <property type="match status" value="1"/>
</dbReference>
<keyword evidence="2" id="KW-0813">Transport</keyword>
<evidence type="ECO:0000256" key="1">
    <source>
        <dbReference type="ARBA" id="ARBA00004496"/>
    </source>
</evidence>
<dbReference type="PANTHER" id="PTHR45008:SF1">
    <property type="entry name" value="PTS SYSTEM GLUCOSE-SPECIFIC EIIA COMPONENT"/>
    <property type="match status" value="1"/>
</dbReference>
<evidence type="ECO:0000313" key="9">
    <source>
        <dbReference type="Proteomes" id="UP000051673"/>
    </source>
</evidence>
<dbReference type="SUPFAM" id="SSF51261">
    <property type="entry name" value="Duplicated hybrid motif"/>
    <property type="match status" value="1"/>
</dbReference>
<accession>A0A0R2JJL4</accession>
<dbReference type="EMBL" id="JQCD01000018">
    <property type="protein sequence ID" value="KRN77442.1"/>
    <property type="molecule type" value="Genomic_DNA"/>
</dbReference>
<dbReference type="PROSITE" id="PS51093">
    <property type="entry name" value="PTS_EIIA_TYPE_1"/>
    <property type="match status" value="1"/>
</dbReference>
<reference evidence="8 9" key="1">
    <citation type="journal article" date="2015" name="Genome Announc.">
        <title>Expanding the biotechnology potential of lactobacilli through comparative genomics of 213 strains and associated genera.</title>
        <authorList>
            <person name="Sun Z."/>
            <person name="Harris H.M."/>
            <person name="McCann A."/>
            <person name="Guo C."/>
            <person name="Argimon S."/>
            <person name="Zhang W."/>
            <person name="Yang X."/>
            <person name="Jeffery I.B."/>
            <person name="Cooney J.C."/>
            <person name="Kagawa T.F."/>
            <person name="Liu W."/>
            <person name="Song Y."/>
            <person name="Salvetti E."/>
            <person name="Wrobel A."/>
            <person name="Rasinkangas P."/>
            <person name="Parkhill J."/>
            <person name="Rea M.C."/>
            <person name="O'Sullivan O."/>
            <person name="Ritari J."/>
            <person name="Douillard F.P."/>
            <person name="Paul Ross R."/>
            <person name="Yang R."/>
            <person name="Briner A.E."/>
            <person name="Felis G.E."/>
            <person name="de Vos W.M."/>
            <person name="Barrangou R."/>
            <person name="Klaenhammer T.R."/>
            <person name="Caufield P.W."/>
            <person name="Cui Y."/>
            <person name="Zhang H."/>
            <person name="O'Toole P.W."/>
        </authorList>
    </citation>
    <scope>NUCLEOTIDE SEQUENCE [LARGE SCALE GENOMIC DNA]</scope>
    <source>
        <strain evidence="8 9">DSM 20014</strain>
    </source>
</reference>
<keyword evidence="4" id="KW-0808">Transferase</keyword>
<sequence length="164" mass="17712">MFGFGKKKKELVDDQRVYTVTNGNILPLSDVSDPVFSQGMMGTGYAIEPDEDAKIVSPVYAKVTMVQGHAIGLQRADGLQFLIHIGVDTVNLKGAPFHAEVAEDDIVEPGDELVKVDWGQIAESGLDKTVMVVMPNQQKLGATLKIDDAARTVKATQELGTAER</sequence>
<feature type="domain" description="PTS EIIA type-1" evidence="7">
    <location>
        <begin position="33"/>
        <end position="136"/>
    </location>
</feature>
<dbReference type="RefSeq" id="WP_057786483.1">
    <property type="nucleotide sequence ID" value="NZ_JQCD01000018.1"/>
</dbReference>
<dbReference type="PROSITE" id="PS00371">
    <property type="entry name" value="PTS_EIIA_TYPE_1_HIS"/>
    <property type="match status" value="1"/>
</dbReference>
<proteinExistence type="predicted"/>